<proteinExistence type="predicted"/>
<evidence type="ECO:0000313" key="2">
    <source>
        <dbReference type="Proteomes" id="UP000004358"/>
    </source>
</evidence>
<gene>
    <name evidence="1" type="ORF">DSM3645_25322</name>
</gene>
<name>A4A0D2_9BACT</name>
<protein>
    <submittedName>
        <fullName evidence="1">Uncharacterized protein</fullName>
    </submittedName>
</protein>
<organism evidence="1 2">
    <name type="scientific">Blastopirellula marina DSM 3645</name>
    <dbReference type="NCBI Taxonomy" id="314230"/>
    <lineage>
        <taxon>Bacteria</taxon>
        <taxon>Pseudomonadati</taxon>
        <taxon>Planctomycetota</taxon>
        <taxon>Planctomycetia</taxon>
        <taxon>Pirellulales</taxon>
        <taxon>Pirellulaceae</taxon>
        <taxon>Blastopirellula</taxon>
    </lineage>
</organism>
<comment type="caution">
    <text evidence="1">The sequence shown here is derived from an EMBL/GenBank/DDBJ whole genome shotgun (WGS) entry which is preliminary data.</text>
</comment>
<accession>A4A0D2</accession>
<evidence type="ECO:0000313" key="1">
    <source>
        <dbReference type="EMBL" id="EAQ77752.1"/>
    </source>
</evidence>
<dbReference type="AlphaFoldDB" id="A4A0D2"/>
<dbReference type="STRING" id="314230.DSM3645_25322"/>
<reference evidence="1 2" key="1">
    <citation type="submission" date="2006-02" db="EMBL/GenBank/DDBJ databases">
        <authorList>
            <person name="Amann R."/>
            <person name="Ferriera S."/>
            <person name="Johnson J."/>
            <person name="Kravitz S."/>
            <person name="Halpern A."/>
            <person name="Remington K."/>
            <person name="Beeson K."/>
            <person name="Tran B."/>
            <person name="Rogers Y.-H."/>
            <person name="Friedman R."/>
            <person name="Venter J.C."/>
        </authorList>
    </citation>
    <scope>NUCLEOTIDE SEQUENCE [LARGE SCALE GENOMIC DNA]</scope>
    <source>
        <strain evidence="1 2">DSM 3645</strain>
    </source>
</reference>
<dbReference type="Proteomes" id="UP000004358">
    <property type="component" value="Unassembled WGS sequence"/>
</dbReference>
<dbReference type="EMBL" id="AANZ01000028">
    <property type="protein sequence ID" value="EAQ77752.1"/>
    <property type="molecule type" value="Genomic_DNA"/>
</dbReference>
<dbReference type="HOGENOM" id="CLU_3213095_0_0_0"/>
<sequence length="44" mass="4793">MLFVGMQTEKLGLLVVSRAIGGYFQMLRIANLIPSQSLSRQGPA</sequence>